<protein>
    <submittedName>
        <fullName evidence="1">Uncharacterized protein</fullName>
    </submittedName>
</protein>
<proteinExistence type="predicted"/>
<dbReference type="Proteomes" id="UP000018769">
    <property type="component" value="Chromosome I"/>
</dbReference>
<keyword evidence="2" id="KW-1185">Reference proteome</keyword>
<accession>V6DH20</accession>
<dbReference type="OrthoDB" id="9795355at2"/>
<gene>
    <name evidence="1" type="ORF">BABL1_gene_19</name>
</gene>
<dbReference type="HOGENOM" id="CLU_757960_0_0_7"/>
<reference evidence="1 2" key="1">
    <citation type="journal article" date="2015" name="Biol. Direct">
        <title>Babela massiliensis, a representative of a widespread bacterial phylum with unusual adaptations to parasitism in amoebae.</title>
        <authorList>
            <person name="Pagnier I."/>
            <person name="Yutin N."/>
            <person name="Croce O."/>
            <person name="Makarova K.S."/>
            <person name="Wolf Y.I."/>
            <person name="Benamar S."/>
            <person name="Raoult D."/>
            <person name="Koonin E.V."/>
            <person name="La Scola B."/>
        </authorList>
    </citation>
    <scope>NUCLEOTIDE SEQUENCE [LARGE SCALE GENOMIC DNA]</scope>
    <source>
        <strain evidence="2">BABL1</strain>
    </source>
</reference>
<dbReference type="RefSeq" id="WP_023792730.1">
    <property type="nucleotide sequence ID" value="NC_023003.1"/>
</dbReference>
<name>V6DH20_9BACT</name>
<organism evidence="1 2">
    <name type="scientific">Candidatus Babela massiliensis</name>
    <dbReference type="NCBI Taxonomy" id="673862"/>
    <lineage>
        <taxon>Bacteria</taxon>
        <taxon>Candidatus Babelota</taxon>
        <taxon>Candidatus Babeliae</taxon>
        <taxon>Candidatus Babeliales</taxon>
        <taxon>Candidatus Babeliaceae</taxon>
        <taxon>Candidatus Babela</taxon>
    </lineage>
</organism>
<dbReference type="EMBL" id="HG793133">
    <property type="protein sequence ID" value="CDK30892.1"/>
    <property type="molecule type" value="Genomic_DNA"/>
</dbReference>
<evidence type="ECO:0000313" key="1">
    <source>
        <dbReference type="EMBL" id="CDK30892.1"/>
    </source>
</evidence>
<dbReference type="AlphaFoldDB" id="V6DH20"/>
<sequence>MSKYFCLFFVLICFLSKINLSISESTEIYYAPKNLSELTAKYILDNNIAYDSVDYYSKEYIDKIKEINIRVLPDRLKELFLSIAFTHSTKSIINALKLIDKIDQRFSKDESNLIKDQLSFESPEIFSLDPSVSILLLLPSNIIENIFKEEVNLLKTNYIEILQKDEDNLKAKIVLFRIYFYIDKNLKISAKMLDNIKNFYQDSNNIFYYLTLLITKKEEIKISYLKEALNHKSYEAFSILSNLKSSLIKYFSKTELKHAIRVYKYMLTINRFNFIRDYLILARLYLLINEQDKAYKILENVLNKRSKEISHSLNYMVTGLYISRNQTDKITDNMLEVYNKYMQLSLSISNKVFDN</sequence>
<evidence type="ECO:0000313" key="2">
    <source>
        <dbReference type="Proteomes" id="UP000018769"/>
    </source>
</evidence>
<dbReference type="KEGG" id="dpb:BABL1_gene_19"/>